<dbReference type="EMBL" id="JXUO01000310">
    <property type="protein sequence ID" value="KKZ10616.1"/>
    <property type="molecule type" value="Genomic_DNA"/>
</dbReference>
<evidence type="ECO:0000256" key="1">
    <source>
        <dbReference type="SAM" id="MobiDB-lite"/>
    </source>
</evidence>
<proteinExistence type="predicted"/>
<comment type="caution">
    <text evidence="2">The sequence shown here is derived from an EMBL/GenBank/DDBJ whole genome shotgun (WGS) entry which is preliminary data.</text>
</comment>
<feature type="region of interest" description="Disordered" evidence="1">
    <location>
        <begin position="50"/>
        <end position="79"/>
    </location>
</feature>
<sequence length="79" mass="9197">MSIKELPIYEVRMDPQMDKDMGQLAKRLGKHRAEVFHRAMRLYIAVKNQQLDQEDRNPESPLRVFLEDAQGSKTEVVGL</sequence>
<evidence type="ECO:0000313" key="3">
    <source>
        <dbReference type="Proteomes" id="UP000035054"/>
    </source>
</evidence>
<dbReference type="AlphaFoldDB" id="A0A6N3X1R7"/>
<evidence type="ECO:0000313" key="2">
    <source>
        <dbReference type="EMBL" id="KKZ10616.1"/>
    </source>
</evidence>
<organism evidence="2 3">
    <name type="scientific">Candidatus Synechococcus spongiarum 142</name>
    <dbReference type="NCBI Taxonomy" id="1608213"/>
    <lineage>
        <taxon>Bacteria</taxon>
        <taxon>Bacillati</taxon>
        <taxon>Cyanobacteriota</taxon>
        <taxon>Cyanophyceae</taxon>
        <taxon>Synechococcales</taxon>
        <taxon>Synechococcaceae</taxon>
        <taxon>Synechococcus</taxon>
    </lineage>
</organism>
<accession>A0A6N3X1R7</accession>
<dbReference type="Proteomes" id="UP000035054">
    <property type="component" value="Unassembled WGS sequence"/>
</dbReference>
<gene>
    <name evidence="2" type="ORF">TH68_10020</name>
</gene>
<evidence type="ECO:0008006" key="4">
    <source>
        <dbReference type="Google" id="ProtNLM"/>
    </source>
</evidence>
<name>A0A6N3X1R7_9SYNE</name>
<protein>
    <recommendedName>
        <fullName evidence="4">Ribbon-helix-helix protein CopG domain-containing protein</fullName>
    </recommendedName>
</protein>
<reference evidence="2 3" key="1">
    <citation type="submission" date="2015-01" db="EMBL/GenBank/DDBJ databases">
        <title>Lifestyle Evolution in Cyanobacterial Symbionts of Sponges.</title>
        <authorList>
            <person name="Burgsdorf I."/>
            <person name="Slaby B.M."/>
            <person name="Handley K.M."/>
            <person name="Haber M."/>
            <person name="Blom J."/>
            <person name="Marshall C.W."/>
            <person name="Gilbert J.A."/>
            <person name="Hentschel U."/>
            <person name="Steindler L."/>
        </authorList>
    </citation>
    <scope>NUCLEOTIDE SEQUENCE [LARGE SCALE GENOMIC DNA]</scope>
    <source>
        <strain evidence="2">142</strain>
    </source>
</reference>